<dbReference type="GO" id="GO:0005737">
    <property type="term" value="C:cytoplasm"/>
    <property type="evidence" value="ECO:0007669"/>
    <property type="project" value="TreeGrafter"/>
</dbReference>
<dbReference type="GO" id="GO:0043041">
    <property type="term" value="P:amino acid activation for nonribosomal peptide biosynthetic process"/>
    <property type="evidence" value="ECO:0007669"/>
    <property type="project" value="TreeGrafter"/>
</dbReference>
<dbReference type="Pfam" id="PF00501">
    <property type="entry name" value="AMP-binding"/>
    <property type="match status" value="1"/>
</dbReference>
<feature type="domain" description="AMP-dependent synthetase/ligase" evidence="1">
    <location>
        <begin position="21"/>
        <end position="375"/>
    </location>
</feature>
<dbReference type="PANTHER" id="PTHR45527">
    <property type="entry name" value="NONRIBOSOMAL PEPTIDE SYNTHETASE"/>
    <property type="match status" value="1"/>
</dbReference>
<dbReference type="GO" id="GO:0031177">
    <property type="term" value="F:phosphopantetheine binding"/>
    <property type="evidence" value="ECO:0007669"/>
    <property type="project" value="TreeGrafter"/>
</dbReference>
<sequence>MTARPYPVDNFRDYLLAAGLTTPDKAAVVEVDAEGVPRPLSYRELTERTDAYAAALDRLDLEVGDRVIVEAHTSGSAIAALLACATLGLPFIPVSPDTPDKRLLTIVELARPALFLAAEGGVREGLPQEVGTGVFGPGGLTVERAPAPRDRHRRRPVGTDPAYLIFTSGTTGRPKGVVMSHRANIAFYDGLHAQNVVDPDDRVAIAAPFHFDLCLGGLAMTLSRGATVVPVPRERLDWPRRFAGFLREAEVTHVQGVPSIWRMLIRHEPAELASLELVRRVFFTGEEFPLAELREFQRLLPGRRVINCYGATESMAASFTDVPEPLPDDLERLSIGHAHAGAEWTIHDEDGRPIREVGVTGQIYLRSPALFSGYWDDPEATANALVPDPLNPASGQRVLRTGDLAYRGATGELYFCGRADSQVQVRGNRVELGEVERRIQEHPRVAAAVVLLPPRADGQAELSAFVVMKPGEDPVSLVELRAFCLETLPAYMAPRDLRVLSDLPVTANGKADRKSLAERFFEAVS</sequence>
<evidence type="ECO:0000259" key="1">
    <source>
        <dbReference type="Pfam" id="PF00501"/>
    </source>
</evidence>
<dbReference type="InterPro" id="IPR045851">
    <property type="entry name" value="AMP-bd_C_sf"/>
</dbReference>
<dbReference type="Proteomes" id="UP000487268">
    <property type="component" value="Unassembled WGS sequence"/>
</dbReference>
<dbReference type="PANTHER" id="PTHR45527:SF1">
    <property type="entry name" value="FATTY ACID SYNTHASE"/>
    <property type="match status" value="1"/>
</dbReference>
<name>A0A7K0C8M2_9ACTN</name>
<dbReference type="InterPro" id="IPR042099">
    <property type="entry name" value="ANL_N_sf"/>
</dbReference>
<dbReference type="Pfam" id="PF13193">
    <property type="entry name" value="AMP-binding_C"/>
    <property type="match status" value="1"/>
</dbReference>
<dbReference type="EMBL" id="WEGH01000007">
    <property type="protein sequence ID" value="MQY09706.1"/>
    <property type="molecule type" value="Genomic_DNA"/>
</dbReference>
<proteinExistence type="predicted"/>
<evidence type="ECO:0000313" key="4">
    <source>
        <dbReference type="Proteomes" id="UP000487268"/>
    </source>
</evidence>
<organism evidence="3 4">
    <name type="scientific">Actinomadura macrotermitis</name>
    <dbReference type="NCBI Taxonomy" id="2585200"/>
    <lineage>
        <taxon>Bacteria</taxon>
        <taxon>Bacillati</taxon>
        <taxon>Actinomycetota</taxon>
        <taxon>Actinomycetes</taxon>
        <taxon>Streptosporangiales</taxon>
        <taxon>Thermomonosporaceae</taxon>
        <taxon>Actinomadura</taxon>
    </lineage>
</organism>
<protein>
    <submittedName>
        <fullName evidence="3">Linear gramicidin synthase subunit D</fullName>
    </submittedName>
</protein>
<evidence type="ECO:0000259" key="2">
    <source>
        <dbReference type="Pfam" id="PF13193"/>
    </source>
</evidence>
<reference evidence="3 4" key="1">
    <citation type="submission" date="2019-10" db="EMBL/GenBank/DDBJ databases">
        <title>Actinomadura rubteroloni sp. nov. and Actinomadura macrotermitis sp. nov., isolated from the gut of fungus growing-termite Macrotermes natalensis.</title>
        <authorList>
            <person name="Benndorf R."/>
            <person name="Martin K."/>
            <person name="Kuefner M."/>
            <person name="De Beer W."/>
            <person name="Kaster A.-K."/>
            <person name="Vollmers J."/>
            <person name="Poulsen M."/>
            <person name="Beemelmanns C."/>
        </authorList>
    </citation>
    <scope>NUCLEOTIDE SEQUENCE [LARGE SCALE GENOMIC DNA]</scope>
    <source>
        <strain evidence="3 4">RB68</strain>
    </source>
</reference>
<dbReference type="RefSeq" id="WP_207709992.1">
    <property type="nucleotide sequence ID" value="NZ_WEGH01000007.1"/>
</dbReference>
<dbReference type="AlphaFoldDB" id="A0A7K0C8M2"/>
<dbReference type="InterPro" id="IPR020845">
    <property type="entry name" value="AMP-binding_CS"/>
</dbReference>
<feature type="domain" description="AMP-binding enzyme C-terminal" evidence="2">
    <location>
        <begin position="434"/>
        <end position="510"/>
    </location>
</feature>
<gene>
    <name evidence="3" type="primary">lgrD_3</name>
    <name evidence="3" type="ORF">ACRB68_78350</name>
</gene>
<comment type="caution">
    <text evidence="3">The sequence shown here is derived from an EMBL/GenBank/DDBJ whole genome shotgun (WGS) entry which is preliminary data.</text>
</comment>
<dbReference type="InterPro" id="IPR000873">
    <property type="entry name" value="AMP-dep_synth/lig_dom"/>
</dbReference>
<accession>A0A7K0C8M2</accession>
<evidence type="ECO:0000313" key="3">
    <source>
        <dbReference type="EMBL" id="MQY09706.1"/>
    </source>
</evidence>
<dbReference type="Gene3D" id="3.30.300.30">
    <property type="match status" value="1"/>
</dbReference>
<dbReference type="Gene3D" id="3.40.50.12780">
    <property type="entry name" value="N-terminal domain of ligase-like"/>
    <property type="match status" value="1"/>
</dbReference>
<dbReference type="GO" id="GO:0044550">
    <property type="term" value="P:secondary metabolite biosynthetic process"/>
    <property type="evidence" value="ECO:0007669"/>
    <property type="project" value="TreeGrafter"/>
</dbReference>
<keyword evidence="4" id="KW-1185">Reference proteome</keyword>
<dbReference type="SUPFAM" id="SSF56801">
    <property type="entry name" value="Acetyl-CoA synthetase-like"/>
    <property type="match status" value="1"/>
</dbReference>
<dbReference type="PROSITE" id="PS00455">
    <property type="entry name" value="AMP_BINDING"/>
    <property type="match status" value="1"/>
</dbReference>
<dbReference type="InterPro" id="IPR025110">
    <property type="entry name" value="AMP-bd_C"/>
</dbReference>